<evidence type="ECO:0000313" key="2">
    <source>
        <dbReference type="EMBL" id="GGI16731.1"/>
    </source>
</evidence>
<evidence type="ECO:0000313" key="3">
    <source>
        <dbReference type="Proteomes" id="UP000642180"/>
    </source>
</evidence>
<dbReference type="GO" id="GO:0016226">
    <property type="term" value="P:iron-sulfur cluster assembly"/>
    <property type="evidence" value="ECO:0007669"/>
    <property type="project" value="TreeGrafter"/>
</dbReference>
<dbReference type="PANTHER" id="PTHR22602:SF0">
    <property type="entry name" value="TRANSFERASE CAF17, MITOCHONDRIAL-RELATED"/>
    <property type="match status" value="1"/>
</dbReference>
<gene>
    <name evidence="2" type="ORF">GCM10008066_05430</name>
</gene>
<evidence type="ECO:0000259" key="1">
    <source>
        <dbReference type="Pfam" id="PF01571"/>
    </source>
</evidence>
<accession>A0A8J3F4G7</accession>
<name>A0A8J3F4G7_9BURK</name>
<dbReference type="InterPro" id="IPR006222">
    <property type="entry name" value="GCVT_N"/>
</dbReference>
<dbReference type="AlphaFoldDB" id="A0A8J3F4G7"/>
<sequence>MTTWLNFLKEQGADLAEDNGIPSIAFSANAADETARTNFVTPLVHFGLITATGEDAASFLHNQLTNDVTHLTDNQARLAGYCSPKGRMMASFLIWKEGDRIVLQIPREIQAPVQKRLSMFILRSKAKLTDATEELVALGLAGPAAASALLPWFPELPLAILDKITSDAGTVIRQANAFGIPRYQWITTPQRAIEAWPHLTSVLQPAGSDAWKLAEIDGGIPHITTSTQEKFVPQMINFELIGGVNFKKGCYPGQEIVARSQYLGKLKRRMMHATVEVDKIVPGTEIFAADDPDQPCGMVVNAARANAQQTDCLVEIKLAATEGAVHLGSATGPVLNFQPLPYELTDPV</sequence>
<feature type="domain" description="GCVT N-terminal" evidence="1">
    <location>
        <begin position="44"/>
        <end position="153"/>
    </location>
</feature>
<dbReference type="PANTHER" id="PTHR22602">
    <property type="entry name" value="TRANSFERASE CAF17, MITOCHONDRIAL-RELATED"/>
    <property type="match status" value="1"/>
</dbReference>
<dbReference type="NCBIfam" id="TIGR03317">
    <property type="entry name" value="ygfZ_signature"/>
    <property type="match status" value="1"/>
</dbReference>
<dbReference type="SUPFAM" id="SSF103025">
    <property type="entry name" value="Folate-binding domain"/>
    <property type="match status" value="1"/>
</dbReference>
<dbReference type="InterPro" id="IPR045179">
    <property type="entry name" value="YgfZ/GcvT"/>
</dbReference>
<organism evidence="2 3">
    <name type="scientific">Oxalicibacterium faecigallinarum</name>
    <dbReference type="NCBI Taxonomy" id="573741"/>
    <lineage>
        <taxon>Bacteria</taxon>
        <taxon>Pseudomonadati</taxon>
        <taxon>Pseudomonadota</taxon>
        <taxon>Betaproteobacteria</taxon>
        <taxon>Burkholderiales</taxon>
        <taxon>Oxalobacteraceae</taxon>
        <taxon>Oxalicibacterium</taxon>
    </lineage>
</organism>
<comment type="caution">
    <text evidence="2">The sequence shown here is derived from an EMBL/GenBank/DDBJ whole genome shotgun (WGS) entry which is preliminary data.</text>
</comment>
<dbReference type="InterPro" id="IPR017703">
    <property type="entry name" value="YgfZ/GCV_T_CS"/>
</dbReference>
<dbReference type="Pfam" id="PF01571">
    <property type="entry name" value="GCV_T"/>
    <property type="match status" value="1"/>
</dbReference>
<reference evidence="3" key="1">
    <citation type="journal article" date="2019" name="Int. J. Syst. Evol. Microbiol.">
        <title>The Global Catalogue of Microorganisms (GCM) 10K type strain sequencing project: providing services to taxonomists for standard genome sequencing and annotation.</title>
        <authorList>
            <consortium name="The Broad Institute Genomics Platform"/>
            <consortium name="The Broad Institute Genome Sequencing Center for Infectious Disease"/>
            <person name="Wu L."/>
            <person name="Ma J."/>
        </authorList>
    </citation>
    <scope>NUCLEOTIDE SEQUENCE [LARGE SCALE GENOMIC DNA]</scope>
    <source>
        <strain evidence="3">CCM 2767</strain>
    </source>
</reference>
<proteinExistence type="predicted"/>
<protein>
    <submittedName>
        <fullName evidence="2">Folate-binding protein</fullName>
    </submittedName>
</protein>
<keyword evidence="3" id="KW-1185">Reference proteome</keyword>
<dbReference type="RefSeq" id="WP_188379739.1">
    <property type="nucleotide sequence ID" value="NZ_BMDI01000001.1"/>
</dbReference>
<dbReference type="Proteomes" id="UP000642180">
    <property type="component" value="Unassembled WGS sequence"/>
</dbReference>
<dbReference type="Gene3D" id="3.30.70.1400">
    <property type="entry name" value="Aminomethyltransferase beta-barrel domains"/>
    <property type="match status" value="1"/>
</dbReference>
<dbReference type="EMBL" id="BMDI01000001">
    <property type="protein sequence ID" value="GGI16731.1"/>
    <property type="molecule type" value="Genomic_DNA"/>
</dbReference>
<dbReference type="Gene3D" id="3.30.70.1630">
    <property type="match status" value="1"/>
</dbReference>
<dbReference type="Gene3D" id="2.40.30.160">
    <property type="match status" value="1"/>
</dbReference>